<proteinExistence type="predicted"/>
<evidence type="ECO:0000313" key="1">
    <source>
        <dbReference type="EnsemblMetazoa" id="Aqu2.1.42888_001"/>
    </source>
</evidence>
<evidence type="ECO:0008006" key="2">
    <source>
        <dbReference type="Google" id="ProtNLM"/>
    </source>
</evidence>
<dbReference type="InterPro" id="IPR027417">
    <property type="entry name" value="P-loop_NTPase"/>
</dbReference>
<sequence>MGIYATRISIKFDHIDVPCDIEMVTSRFMLSKNLYIQRKQFPLILSYAITIHKCQGLSLDTAIIDLSTDVFGDGMAYVALSRVRTLNGLHLLSFDPLSVNVSNPCINEINRLRSKFRNDLPQIKKSKGKKRKIQVTGIIDDGEPCSKNAKVSTSNPKKDDDVIFIYEEPPNPDIVLDEYFYHTAGGACIGYDLWLHVYSSDGYVIISMATIMNDNTVHVHVHNQYVHVNGYIGILIETKALEHFCLVKHCALLMYFNLGLTLVHSLLTF</sequence>
<dbReference type="Gene3D" id="3.40.50.300">
    <property type="entry name" value="P-loop containing nucleotide triphosphate hydrolases"/>
    <property type="match status" value="1"/>
</dbReference>
<name>A0A1X7VTZ2_AMPQE</name>
<dbReference type="InterPro" id="IPR051055">
    <property type="entry name" value="PIF1_helicase"/>
</dbReference>
<dbReference type="CDD" id="cd18809">
    <property type="entry name" value="SF1_C_RecD"/>
    <property type="match status" value="1"/>
</dbReference>
<organism evidence="1">
    <name type="scientific">Amphimedon queenslandica</name>
    <name type="common">Sponge</name>
    <dbReference type="NCBI Taxonomy" id="400682"/>
    <lineage>
        <taxon>Eukaryota</taxon>
        <taxon>Metazoa</taxon>
        <taxon>Porifera</taxon>
        <taxon>Demospongiae</taxon>
        <taxon>Heteroscleromorpha</taxon>
        <taxon>Haplosclerida</taxon>
        <taxon>Niphatidae</taxon>
        <taxon>Amphimedon</taxon>
    </lineage>
</organism>
<dbReference type="SUPFAM" id="SSF52540">
    <property type="entry name" value="P-loop containing nucleoside triphosphate hydrolases"/>
    <property type="match status" value="1"/>
</dbReference>
<reference evidence="1" key="1">
    <citation type="submission" date="2017-05" db="UniProtKB">
        <authorList>
            <consortium name="EnsemblMetazoa"/>
        </authorList>
    </citation>
    <scope>IDENTIFICATION</scope>
</reference>
<dbReference type="AlphaFoldDB" id="A0A1X7VTZ2"/>
<dbReference type="InParanoid" id="A0A1X7VTZ2"/>
<dbReference type="PANTHER" id="PTHR47642">
    <property type="entry name" value="ATP-DEPENDENT DNA HELICASE"/>
    <property type="match status" value="1"/>
</dbReference>
<dbReference type="PANTHER" id="PTHR47642:SF5">
    <property type="entry name" value="ATP-DEPENDENT DNA HELICASE"/>
    <property type="match status" value="1"/>
</dbReference>
<accession>A0A1X7VTZ2</accession>
<dbReference type="EnsemblMetazoa" id="Aqu2.1.42888_001">
    <property type="protein sequence ID" value="Aqu2.1.42888_001"/>
    <property type="gene ID" value="Aqu2.1.42888"/>
</dbReference>
<dbReference type="STRING" id="400682.A0A1X7VTZ2"/>
<protein>
    <recommendedName>
        <fullName evidence="2">ATP-dependent DNA helicase</fullName>
    </recommendedName>
</protein>